<protein>
    <recommendedName>
        <fullName evidence="1">Rho termination factor-like N-terminal domain-containing protein</fullName>
    </recommendedName>
</protein>
<gene>
    <name evidence="2" type="ORF">E0H26_26230</name>
</gene>
<keyword evidence="3" id="KW-1185">Reference proteome</keyword>
<evidence type="ECO:0000313" key="2">
    <source>
        <dbReference type="EMBL" id="TCB90988.1"/>
    </source>
</evidence>
<reference evidence="2 3" key="1">
    <citation type="submission" date="2019-02" db="EMBL/GenBank/DDBJ databases">
        <title>Jishengella sp. nov., isolated from a root of Zingiber montanum.</title>
        <authorList>
            <person name="Kuncharoen N."/>
            <person name="Kudo T."/>
            <person name="Masahiro Y."/>
            <person name="Ohkuma M."/>
            <person name="Tanasupawat S."/>
        </authorList>
    </citation>
    <scope>NUCLEOTIDE SEQUENCE [LARGE SCALE GENOMIC DNA]</scope>
    <source>
        <strain evidence="2 3">PLAI 1-1</strain>
    </source>
</reference>
<dbReference type="GO" id="GO:0006353">
    <property type="term" value="P:DNA-templated transcription termination"/>
    <property type="evidence" value="ECO:0007669"/>
    <property type="project" value="InterPro"/>
</dbReference>
<dbReference type="EMBL" id="SJJR01000026">
    <property type="protein sequence ID" value="TCB90988.1"/>
    <property type="molecule type" value="Genomic_DNA"/>
</dbReference>
<dbReference type="Proteomes" id="UP000292274">
    <property type="component" value="Unassembled WGS sequence"/>
</dbReference>
<dbReference type="Pfam" id="PF07498">
    <property type="entry name" value="Rho_N"/>
    <property type="match status" value="1"/>
</dbReference>
<accession>A0A4R0G6P6</accession>
<sequence>MNGRDGTADPIRAGERLAATTSRADGGAYLGGWSLRQLRALAAHLELRGVGGLRKAELVDRIVDHTIGYRLDSTALRQR</sequence>
<proteinExistence type="predicted"/>
<comment type="caution">
    <text evidence="2">The sequence shown here is derived from an EMBL/GenBank/DDBJ whole genome shotgun (WGS) entry which is preliminary data.</text>
</comment>
<dbReference type="OrthoDB" id="3405928at2"/>
<dbReference type="InterPro" id="IPR011112">
    <property type="entry name" value="Rho-like_N"/>
</dbReference>
<dbReference type="AlphaFoldDB" id="A0A4R0G6P6"/>
<feature type="domain" description="Rho termination factor-like N-terminal" evidence="1">
    <location>
        <begin position="34"/>
        <end position="63"/>
    </location>
</feature>
<evidence type="ECO:0000259" key="1">
    <source>
        <dbReference type="Pfam" id="PF07498"/>
    </source>
</evidence>
<evidence type="ECO:0000313" key="3">
    <source>
        <dbReference type="Proteomes" id="UP000292274"/>
    </source>
</evidence>
<name>A0A4R0G6P6_9ACTN</name>
<organism evidence="2 3">
    <name type="scientific">Micromonospora zingiberis</name>
    <dbReference type="NCBI Taxonomy" id="2053011"/>
    <lineage>
        <taxon>Bacteria</taxon>
        <taxon>Bacillati</taxon>
        <taxon>Actinomycetota</taxon>
        <taxon>Actinomycetes</taxon>
        <taxon>Micromonosporales</taxon>
        <taxon>Micromonosporaceae</taxon>
        <taxon>Micromonospora</taxon>
    </lineage>
</organism>
<dbReference type="RefSeq" id="WP_131308368.1">
    <property type="nucleotide sequence ID" value="NZ_SJJR01000026.1"/>
</dbReference>